<name>A0A7J7XH50_MYOMY</name>
<gene>
    <name evidence="2" type="ORF">mMyoMyo1_011620</name>
</gene>
<accession>A0A7J7XH50</accession>
<evidence type="ECO:0000313" key="3">
    <source>
        <dbReference type="Proteomes" id="UP000527355"/>
    </source>
</evidence>
<proteinExistence type="predicted"/>
<reference evidence="2 3" key="1">
    <citation type="journal article" date="2020" name="Nature">
        <title>Six reference-quality genomes reveal evolution of bat adaptations.</title>
        <authorList>
            <person name="Jebb D."/>
            <person name="Huang Z."/>
            <person name="Pippel M."/>
            <person name="Hughes G.M."/>
            <person name="Lavrichenko K."/>
            <person name="Devanna P."/>
            <person name="Winkler S."/>
            <person name="Jermiin L.S."/>
            <person name="Skirmuntt E.C."/>
            <person name="Katzourakis A."/>
            <person name="Burkitt-Gray L."/>
            <person name="Ray D.A."/>
            <person name="Sullivan K.A.M."/>
            <person name="Roscito J.G."/>
            <person name="Kirilenko B.M."/>
            <person name="Davalos L.M."/>
            <person name="Corthals A.P."/>
            <person name="Power M.L."/>
            <person name="Jones G."/>
            <person name="Ransome R.D."/>
            <person name="Dechmann D.K.N."/>
            <person name="Locatelli A.G."/>
            <person name="Puechmaille S.J."/>
            <person name="Fedrigo O."/>
            <person name="Jarvis E.D."/>
            <person name="Hiller M."/>
            <person name="Vernes S.C."/>
            <person name="Myers E.W."/>
            <person name="Teeling E.C."/>
        </authorList>
    </citation>
    <scope>NUCLEOTIDE SEQUENCE [LARGE SCALE GENOMIC DNA]</scope>
    <source>
        <strain evidence="2">MMyoMyo1</strain>
        <tissue evidence="2">Flight muscle</tissue>
    </source>
</reference>
<sequence>MNPFPRTSEDGGSVFPAGSSASATTCVSRCREFLPQPVTSSRLRAKFKTAAAPHTLASAARPKDSRAAVFIWQSKTLFILWLQTHSVLKNLGYYFISVNQWQIMCPILSQRKTSDWCGVISAWQ</sequence>
<organism evidence="2 3">
    <name type="scientific">Myotis myotis</name>
    <name type="common">Greater mouse-eared bat</name>
    <name type="synonym">Vespertilio myotis</name>
    <dbReference type="NCBI Taxonomy" id="51298"/>
    <lineage>
        <taxon>Eukaryota</taxon>
        <taxon>Metazoa</taxon>
        <taxon>Chordata</taxon>
        <taxon>Craniata</taxon>
        <taxon>Vertebrata</taxon>
        <taxon>Euteleostomi</taxon>
        <taxon>Mammalia</taxon>
        <taxon>Eutheria</taxon>
        <taxon>Laurasiatheria</taxon>
        <taxon>Chiroptera</taxon>
        <taxon>Yangochiroptera</taxon>
        <taxon>Vespertilionidae</taxon>
        <taxon>Myotis</taxon>
    </lineage>
</organism>
<feature type="region of interest" description="Disordered" evidence="1">
    <location>
        <begin position="1"/>
        <end position="20"/>
    </location>
</feature>
<evidence type="ECO:0000313" key="2">
    <source>
        <dbReference type="EMBL" id="KAF6349033.1"/>
    </source>
</evidence>
<evidence type="ECO:0000256" key="1">
    <source>
        <dbReference type="SAM" id="MobiDB-lite"/>
    </source>
</evidence>
<dbReference type="EMBL" id="JABWUV010000006">
    <property type="protein sequence ID" value="KAF6349033.1"/>
    <property type="molecule type" value="Genomic_DNA"/>
</dbReference>
<dbReference type="Proteomes" id="UP000527355">
    <property type="component" value="Unassembled WGS sequence"/>
</dbReference>
<comment type="caution">
    <text evidence="2">The sequence shown here is derived from an EMBL/GenBank/DDBJ whole genome shotgun (WGS) entry which is preliminary data.</text>
</comment>
<protein>
    <submittedName>
        <fullName evidence="2">Uncharacterized protein</fullName>
    </submittedName>
</protein>
<keyword evidence="3" id="KW-1185">Reference proteome</keyword>
<dbReference type="AlphaFoldDB" id="A0A7J7XH50"/>